<feature type="region of interest" description="Disordered" evidence="1">
    <location>
        <begin position="322"/>
        <end position="348"/>
    </location>
</feature>
<sequence length="348" mass="38545">MLELGFPSKIYAYTKAMANPLPSRIPQPSTVTRTSMHRPRTTVKGAFKRTMAQIPDAKSFVKRTWLEWRSILLGKDATDSTEYYYQQQKLDRLSGYKRETFQPLECQDQHDAEALRNFIQEDDDLGAQLPKSPATAKQCATEIILVQPDPKTFGRYVPGYKMPKSHQTYKTSSQHTSTTAKASTTSSSINPRKGVNHSGRSSISSPPPRATKGSRHISATTSPRRNTCRPQWSDTSLSTKNTPNYALQTISSGLKSKRSSTSVSKVYPVKKSSSRNSERILPVPAVRPKLSTRGTSFKANMSTDKGLQHLECTTLTSGLGTKSAKDVSKLDPPVNKAPKYGHHAVRAK</sequence>
<feature type="compositionally biased region" description="Low complexity" evidence="1">
    <location>
        <begin position="251"/>
        <end position="271"/>
    </location>
</feature>
<reference evidence="2" key="1">
    <citation type="journal article" date="2020" name="Stud. Mycol.">
        <title>101 Dothideomycetes genomes: a test case for predicting lifestyles and emergence of pathogens.</title>
        <authorList>
            <person name="Haridas S."/>
            <person name="Albert R."/>
            <person name="Binder M."/>
            <person name="Bloem J."/>
            <person name="Labutti K."/>
            <person name="Salamov A."/>
            <person name="Andreopoulos B."/>
            <person name="Baker S."/>
            <person name="Barry K."/>
            <person name="Bills G."/>
            <person name="Bluhm B."/>
            <person name="Cannon C."/>
            <person name="Castanera R."/>
            <person name="Culley D."/>
            <person name="Daum C."/>
            <person name="Ezra D."/>
            <person name="Gonzalez J."/>
            <person name="Henrissat B."/>
            <person name="Kuo A."/>
            <person name="Liang C."/>
            <person name="Lipzen A."/>
            <person name="Lutzoni F."/>
            <person name="Magnuson J."/>
            <person name="Mondo S."/>
            <person name="Nolan M."/>
            <person name="Ohm R."/>
            <person name="Pangilinan J."/>
            <person name="Park H.-J."/>
            <person name="Ramirez L."/>
            <person name="Alfaro M."/>
            <person name="Sun H."/>
            <person name="Tritt A."/>
            <person name="Yoshinaga Y."/>
            <person name="Zwiers L.-H."/>
            <person name="Turgeon B."/>
            <person name="Goodwin S."/>
            <person name="Spatafora J."/>
            <person name="Crous P."/>
            <person name="Grigoriev I."/>
        </authorList>
    </citation>
    <scope>NUCLEOTIDE SEQUENCE</scope>
    <source>
        <strain evidence="2">CBS 473.64</strain>
    </source>
</reference>
<proteinExistence type="predicted"/>
<evidence type="ECO:0000256" key="1">
    <source>
        <dbReference type="SAM" id="MobiDB-lite"/>
    </source>
</evidence>
<evidence type="ECO:0000313" key="3">
    <source>
        <dbReference type="Proteomes" id="UP000799753"/>
    </source>
</evidence>
<name>A0A6A6SEE3_9PLEO</name>
<organism evidence="2 3">
    <name type="scientific">Massarina eburnea CBS 473.64</name>
    <dbReference type="NCBI Taxonomy" id="1395130"/>
    <lineage>
        <taxon>Eukaryota</taxon>
        <taxon>Fungi</taxon>
        <taxon>Dikarya</taxon>
        <taxon>Ascomycota</taxon>
        <taxon>Pezizomycotina</taxon>
        <taxon>Dothideomycetes</taxon>
        <taxon>Pleosporomycetidae</taxon>
        <taxon>Pleosporales</taxon>
        <taxon>Massarineae</taxon>
        <taxon>Massarinaceae</taxon>
        <taxon>Massarina</taxon>
    </lineage>
</organism>
<feature type="compositionally biased region" description="Low complexity" evidence="1">
    <location>
        <begin position="170"/>
        <end position="188"/>
    </location>
</feature>
<evidence type="ECO:0000313" key="2">
    <source>
        <dbReference type="EMBL" id="KAF2645900.1"/>
    </source>
</evidence>
<accession>A0A6A6SEE3</accession>
<feature type="region of interest" description="Disordered" evidence="1">
    <location>
        <begin position="156"/>
        <end position="276"/>
    </location>
</feature>
<keyword evidence="3" id="KW-1185">Reference proteome</keyword>
<dbReference type="AlphaFoldDB" id="A0A6A6SEE3"/>
<protein>
    <submittedName>
        <fullName evidence="2">Uncharacterized protein</fullName>
    </submittedName>
</protein>
<dbReference type="EMBL" id="MU006777">
    <property type="protein sequence ID" value="KAF2645900.1"/>
    <property type="molecule type" value="Genomic_DNA"/>
</dbReference>
<feature type="compositionally biased region" description="Basic residues" evidence="1">
    <location>
        <begin position="339"/>
        <end position="348"/>
    </location>
</feature>
<gene>
    <name evidence="2" type="ORF">P280DRAFT_532315</name>
</gene>
<feature type="compositionally biased region" description="Polar residues" evidence="1">
    <location>
        <begin position="217"/>
        <end position="250"/>
    </location>
</feature>
<dbReference type="Proteomes" id="UP000799753">
    <property type="component" value="Unassembled WGS sequence"/>
</dbReference>